<comment type="similarity">
    <text evidence="1">Belongs to the beta-class carbonic anhydrase family.</text>
</comment>
<reference evidence="3 4" key="1">
    <citation type="submission" date="2017-03" db="EMBL/GenBank/DDBJ databases">
        <title>Sulfur activation and transportation mechanism of thermophilic Archaea Acidianus manzaensis YN-25.</title>
        <authorList>
            <person name="Ma Y."/>
            <person name="Yang Y."/>
            <person name="Xia J."/>
        </authorList>
    </citation>
    <scope>NUCLEOTIDE SEQUENCE [LARGE SCALE GENOMIC DNA]</scope>
    <source>
        <strain evidence="3 4">YN-25</strain>
    </source>
</reference>
<feature type="binding site" evidence="2">
    <location>
        <position position="56"/>
    </location>
    <ligand>
        <name>Zn(2+)</name>
        <dbReference type="ChEBI" id="CHEBI:29105"/>
    </ligand>
</feature>
<dbReference type="SUPFAM" id="SSF53056">
    <property type="entry name" value="beta-carbonic anhydrase, cab"/>
    <property type="match status" value="1"/>
</dbReference>
<evidence type="ECO:0000313" key="4">
    <source>
        <dbReference type="Proteomes" id="UP000193404"/>
    </source>
</evidence>
<protein>
    <submittedName>
        <fullName evidence="3">Carbonic anhydrase</fullName>
    </submittedName>
</protein>
<feature type="binding site" evidence="2">
    <location>
        <position position="8"/>
    </location>
    <ligand>
        <name>Zn(2+)</name>
        <dbReference type="ChEBI" id="CHEBI:29105"/>
    </ligand>
</feature>
<comment type="cofactor">
    <cofactor evidence="2">
        <name>Zn(2+)</name>
        <dbReference type="ChEBI" id="CHEBI:29105"/>
    </cofactor>
    <text evidence="2">Binds 1 zinc ion per subunit.</text>
</comment>
<dbReference type="KEGG" id="aman:B6F84_09205"/>
<dbReference type="GO" id="GO:0004089">
    <property type="term" value="F:carbonate dehydratase activity"/>
    <property type="evidence" value="ECO:0007669"/>
    <property type="project" value="InterPro"/>
</dbReference>
<keyword evidence="2" id="KW-0479">Metal-binding</keyword>
<dbReference type="GO" id="GO:0008270">
    <property type="term" value="F:zinc ion binding"/>
    <property type="evidence" value="ECO:0007669"/>
    <property type="project" value="InterPro"/>
</dbReference>
<dbReference type="Proteomes" id="UP000193404">
    <property type="component" value="Chromosome"/>
</dbReference>
<dbReference type="STRING" id="282676.B6F84_09205"/>
<name>A0A1W6K0Z0_9CREN</name>
<dbReference type="InterPro" id="IPR036874">
    <property type="entry name" value="Carbonic_anhydrase_sf"/>
</dbReference>
<dbReference type="EMBL" id="CP020477">
    <property type="protein sequence ID" value="ARM76179.1"/>
    <property type="molecule type" value="Genomic_DNA"/>
</dbReference>
<accession>A0A1W6K0Z0</accession>
<dbReference type="InterPro" id="IPR001765">
    <property type="entry name" value="Carbonic_anhydrase"/>
</dbReference>
<dbReference type="RefSeq" id="WP_148691962.1">
    <property type="nucleotide sequence ID" value="NZ_CP020477.1"/>
</dbReference>
<keyword evidence="2" id="KW-0862">Zinc</keyword>
<evidence type="ECO:0000256" key="2">
    <source>
        <dbReference type="PIRSR" id="PIRSR601765-2"/>
    </source>
</evidence>
<dbReference type="Gene3D" id="3.40.1050.10">
    <property type="entry name" value="Carbonic anhydrase"/>
    <property type="match status" value="1"/>
</dbReference>
<dbReference type="Pfam" id="PF00484">
    <property type="entry name" value="Pro_CA"/>
    <property type="match status" value="1"/>
</dbReference>
<gene>
    <name evidence="3" type="ORF">B6F84_09205</name>
</gene>
<dbReference type="GeneID" id="41591098"/>
<dbReference type="AlphaFoldDB" id="A0A1W6K0Z0"/>
<keyword evidence="4" id="KW-1185">Reference proteome</keyword>
<evidence type="ECO:0000256" key="1">
    <source>
        <dbReference type="ARBA" id="ARBA00006217"/>
    </source>
</evidence>
<sequence length="184" mass="21290">MKRLVISCMDYRLSEEILKRADNNTLIIRNAGANVYEIKDMLRNIKDVDEVIFLPHTDCAAMKLVNSILKEGKDVDKEIMNKLVEPFKGKEFSSLQELEKLNLEIQENILKVIFPNAKITSELIDITKLKIPKRNPVYYLLKPESRYTQEMIGSYIIQSFDKQSINADIKIADVLNLKLEKSEL</sequence>
<organism evidence="3 4">
    <name type="scientific">Acidianus manzaensis</name>
    <dbReference type="NCBI Taxonomy" id="282676"/>
    <lineage>
        <taxon>Archaea</taxon>
        <taxon>Thermoproteota</taxon>
        <taxon>Thermoprotei</taxon>
        <taxon>Sulfolobales</taxon>
        <taxon>Sulfolobaceae</taxon>
        <taxon>Acidianus</taxon>
    </lineage>
</organism>
<proteinExistence type="inferred from homology"/>
<evidence type="ECO:0000313" key="3">
    <source>
        <dbReference type="EMBL" id="ARM76179.1"/>
    </source>
</evidence>
<dbReference type="OrthoDB" id="24878at2157"/>
<feature type="binding site" evidence="2">
    <location>
        <position position="59"/>
    </location>
    <ligand>
        <name>Zn(2+)</name>
        <dbReference type="ChEBI" id="CHEBI:29105"/>
    </ligand>
</feature>